<gene>
    <name evidence="3" type="ORF">QP792_05430</name>
</gene>
<dbReference type="InterPro" id="IPR045572">
    <property type="entry name" value="RE_endonuc_C"/>
</dbReference>
<dbReference type="RefSeq" id="WP_285046034.1">
    <property type="nucleotide sequence ID" value="NZ_JASOLC010000022.1"/>
</dbReference>
<dbReference type="EMBL" id="JASPBL010000021">
    <property type="protein sequence ID" value="MDK8361645.1"/>
    <property type="molecule type" value="Genomic_DNA"/>
</dbReference>
<evidence type="ECO:0000313" key="3">
    <source>
        <dbReference type="EMBL" id="MDK8361645.1"/>
    </source>
</evidence>
<dbReference type="InterPro" id="IPR006935">
    <property type="entry name" value="Helicase/UvrB_N"/>
</dbReference>
<keyword evidence="3" id="KW-0378">Hydrolase</keyword>
<dbReference type="GO" id="GO:0003677">
    <property type="term" value="F:DNA binding"/>
    <property type="evidence" value="ECO:0007669"/>
    <property type="project" value="InterPro"/>
</dbReference>
<organism evidence="3 4">
    <name type="scientific">Neisseria mucosa</name>
    <dbReference type="NCBI Taxonomy" id="488"/>
    <lineage>
        <taxon>Bacteria</taxon>
        <taxon>Pseudomonadati</taxon>
        <taxon>Pseudomonadota</taxon>
        <taxon>Betaproteobacteria</taxon>
        <taxon>Neisseriales</taxon>
        <taxon>Neisseriaceae</taxon>
        <taxon>Neisseria</taxon>
    </lineage>
</organism>
<dbReference type="GO" id="GO:0015668">
    <property type="term" value="F:type III site-specific deoxyribonuclease activity"/>
    <property type="evidence" value="ECO:0007669"/>
    <property type="project" value="InterPro"/>
</dbReference>
<dbReference type="Pfam" id="PF04851">
    <property type="entry name" value="ResIII"/>
    <property type="match status" value="1"/>
</dbReference>
<reference evidence="3" key="1">
    <citation type="submission" date="2023-05" db="EMBL/GenBank/DDBJ databases">
        <title>Genomic Catalog of Human Bladder Bacteria.</title>
        <authorList>
            <person name="Du J."/>
        </authorList>
    </citation>
    <scope>NUCLEOTIDE SEQUENCE</scope>
    <source>
        <strain evidence="3">UMB7974B</strain>
    </source>
</reference>
<comment type="caution">
    <text evidence="3">The sequence shown here is derived from an EMBL/GenBank/DDBJ whole genome shotgun (WGS) entry which is preliminary data.</text>
</comment>
<dbReference type="Gene3D" id="3.40.50.300">
    <property type="entry name" value="P-loop containing nucleotide triphosphate hydrolases"/>
    <property type="match status" value="2"/>
</dbReference>
<keyword evidence="3" id="KW-0547">Nucleotide-binding</keyword>
<dbReference type="Pfam" id="PF19778">
    <property type="entry name" value="RE_endonuc"/>
    <property type="match status" value="1"/>
</dbReference>
<name>A0AAW6Z907_NEIMU</name>
<feature type="domain" description="Helicase/UvrB N-terminal" evidence="1">
    <location>
        <begin position="9"/>
        <end position="235"/>
    </location>
</feature>
<dbReference type="AlphaFoldDB" id="A0AAW6Z907"/>
<dbReference type="Proteomes" id="UP001240589">
    <property type="component" value="Unassembled WGS sequence"/>
</dbReference>
<evidence type="ECO:0000259" key="2">
    <source>
        <dbReference type="Pfam" id="PF19778"/>
    </source>
</evidence>
<keyword evidence="3" id="KW-0347">Helicase</keyword>
<dbReference type="InterPro" id="IPR027417">
    <property type="entry name" value="P-loop_NTPase"/>
</dbReference>
<dbReference type="GO" id="GO:0004386">
    <property type="term" value="F:helicase activity"/>
    <property type="evidence" value="ECO:0007669"/>
    <property type="project" value="UniProtKB-KW"/>
</dbReference>
<dbReference type="SUPFAM" id="SSF52540">
    <property type="entry name" value="P-loop containing nucleoside triphosphate hydrolases"/>
    <property type="match status" value="2"/>
</dbReference>
<proteinExistence type="predicted"/>
<evidence type="ECO:0000259" key="1">
    <source>
        <dbReference type="Pfam" id="PF04851"/>
    </source>
</evidence>
<feature type="domain" description="Type III restriction enzyme C-terminal endonuclease" evidence="2">
    <location>
        <begin position="765"/>
        <end position="873"/>
    </location>
</feature>
<keyword evidence="3" id="KW-0067">ATP-binding</keyword>
<evidence type="ECO:0000313" key="4">
    <source>
        <dbReference type="Proteomes" id="UP001240589"/>
    </source>
</evidence>
<dbReference type="GO" id="GO:0005524">
    <property type="term" value="F:ATP binding"/>
    <property type="evidence" value="ECO:0007669"/>
    <property type="project" value="InterPro"/>
</dbReference>
<sequence>MELKFEELPYQLDAVNAVANLFAGQPNHARTFDLTSQGTGRFVGNGLDLDWETLDRNLNAVQKQNGQPETKIGAHGLNFSLEMETGTGKTYVYLRTVYELNNLYGWKKFVIVVPGVPIREGVLKSLEITKAHFDGVFGRPVMRYSEYSSGRLSDLRAFAVNDHIEILVINIQSFEKDGNVINKVNESGEAPIKFIQETCPIVIIDEPQNMETEGRLKALESLHPLFTLRYSATHKKPYHKVYSLNPVQAYNLKLVKQIEVLPVLAENDVNGAFAELLEVKQAAKGRLKADLNIHYQDKKETKKKKVSVKSGDDLFEKSGGNEAYRHGFIIDGMDFENQELAFSSGKTITRGGDGDAVRDEIMKNQIRETVREHLAKEKRLNPLGIKVLSLFFIDRVENYRAADGTAGKFALWFEEIYRELAGNTDTTGVHGGYFSQDKKGRLKNTDGTTQADNDTYRLIMRDKETLLSFGSPLRFIFSHSALKEGWDNPNVFQICTLNETRSPLKKRQEIGRGLRIAVNQKGRRVRDEDENEKVNILTVVPNESYESFAANLQKEYEDECGIKFAAENIKDGNKKKKQLFRKDFPLDPEFQAIWDKLKYKTRYRVRFDTEELIKQASAAVAGLPEIQKPKIRIQKAHLKQISTKGIETVETKSYSRDMDVQWEIPDILGEIQRKTGLTRRTVYEIITQSGRLKDVAGNPQRFIDLAAEAVNRSLYALMAAGIEYEQTGEVYDQKLLEDMEREGIEFYENDFTFEIRKPQKTICENYIPLDSGTEKAFAQNCEDYDAKNEGGVAFYFKLPGWFKIPTPLGNYNPDWAVVKQVQDKVYFVAETKNTGKGIQAGVDAGKLRENERLKIECGKQHFAALDGLKYRETDSVSGLEAGLLPDI</sequence>
<protein>
    <submittedName>
        <fullName evidence="3">DEAD/DEAH box helicase family protein</fullName>
    </submittedName>
</protein>
<accession>A0AAW6Z907</accession>